<dbReference type="InterPro" id="IPR036866">
    <property type="entry name" value="RibonucZ/Hydroxyglut_hydro"/>
</dbReference>
<dbReference type="SUPFAM" id="SSF56281">
    <property type="entry name" value="Metallo-hydrolase/oxidoreductase"/>
    <property type="match status" value="1"/>
</dbReference>
<dbReference type="Gene3D" id="3.60.15.10">
    <property type="entry name" value="Ribonuclease Z/Hydroxyacylglutathione hydrolase-like"/>
    <property type="match status" value="1"/>
</dbReference>
<name>A0A382FAQ1_9ZZZZ</name>
<gene>
    <name evidence="2" type="ORF">METZ01_LOCUS212609</name>
</gene>
<evidence type="ECO:0000313" key="2">
    <source>
        <dbReference type="EMBL" id="SVB59755.1"/>
    </source>
</evidence>
<organism evidence="2">
    <name type="scientific">marine metagenome</name>
    <dbReference type="NCBI Taxonomy" id="408172"/>
    <lineage>
        <taxon>unclassified sequences</taxon>
        <taxon>metagenomes</taxon>
        <taxon>ecological metagenomes</taxon>
    </lineage>
</organism>
<dbReference type="Pfam" id="PF00753">
    <property type="entry name" value="Lactamase_B"/>
    <property type="match status" value="1"/>
</dbReference>
<reference evidence="2" key="1">
    <citation type="submission" date="2018-05" db="EMBL/GenBank/DDBJ databases">
        <authorList>
            <person name="Lanie J.A."/>
            <person name="Ng W.-L."/>
            <person name="Kazmierczak K.M."/>
            <person name="Andrzejewski T.M."/>
            <person name="Davidsen T.M."/>
            <person name="Wayne K.J."/>
            <person name="Tettelin H."/>
            <person name="Glass J.I."/>
            <person name="Rusch D."/>
            <person name="Podicherti R."/>
            <person name="Tsui H.-C.T."/>
            <person name="Winkler M.E."/>
        </authorList>
    </citation>
    <scope>NUCLEOTIDE SEQUENCE</scope>
</reference>
<protein>
    <recommendedName>
        <fullName evidence="1">Metallo-beta-lactamase domain-containing protein</fullName>
    </recommendedName>
</protein>
<sequence length="171" mass="19441">MNTEIPKTVRRTLAMPLLLTIALTAMGQEPNVIAMADEQLMGPFKLWEVQRITDDIYSFRYSFYRNIFIVTDKGVIATDPLSVEAGQILSDEIAKITDQPVKYVAYTHSHWDHVSGGQPFKDQGAQFVAHERCAENFIENPNPNVVTPDITYTDRHEIKLGDKALEMFYFG</sequence>
<dbReference type="AlphaFoldDB" id="A0A382FAQ1"/>
<dbReference type="EMBL" id="UINC01048784">
    <property type="protein sequence ID" value="SVB59755.1"/>
    <property type="molecule type" value="Genomic_DNA"/>
</dbReference>
<proteinExistence type="predicted"/>
<feature type="domain" description="Metallo-beta-lactamase" evidence="1">
    <location>
        <begin position="67"/>
        <end position="123"/>
    </location>
</feature>
<feature type="non-terminal residue" evidence="2">
    <location>
        <position position="171"/>
    </location>
</feature>
<accession>A0A382FAQ1</accession>
<dbReference type="InterPro" id="IPR001279">
    <property type="entry name" value="Metallo-B-lactamas"/>
</dbReference>
<evidence type="ECO:0000259" key="1">
    <source>
        <dbReference type="Pfam" id="PF00753"/>
    </source>
</evidence>